<keyword evidence="4" id="KW-0695">RNA-directed DNA polymerase</keyword>
<protein>
    <submittedName>
        <fullName evidence="4">Putative reverse transcriptase domain-containing protein</fullName>
    </submittedName>
</protein>
<gene>
    <name evidence="4" type="ORF">Tci_510100</name>
</gene>
<evidence type="ECO:0000313" key="4">
    <source>
        <dbReference type="EMBL" id="GEZ38127.1"/>
    </source>
</evidence>
<dbReference type="InterPro" id="IPR056924">
    <property type="entry name" value="SH3_Tf2-1"/>
</dbReference>
<comment type="caution">
    <text evidence="4">The sequence shown here is derived from an EMBL/GenBank/DDBJ whole genome shotgun (WGS) entry which is preliminary data.</text>
</comment>
<evidence type="ECO:0000259" key="3">
    <source>
        <dbReference type="Pfam" id="PF24626"/>
    </source>
</evidence>
<feature type="domain" description="Reverse transcriptase" evidence="1">
    <location>
        <begin position="130"/>
        <end position="282"/>
    </location>
</feature>
<dbReference type="InterPro" id="IPR043502">
    <property type="entry name" value="DNA/RNA_pol_sf"/>
</dbReference>
<dbReference type="PANTHER" id="PTHR24559:SF427">
    <property type="entry name" value="RNA-DIRECTED DNA POLYMERASE"/>
    <property type="match status" value="1"/>
</dbReference>
<feature type="domain" description="Tf2-1-like SH3-like" evidence="3">
    <location>
        <begin position="512"/>
        <end position="564"/>
    </location>
</feature>
<feature type="domain" description="Integrase zinc-binding" evidence="2">
    <location>
        <begin position="381"/>
        <end position="436"/>
    </location>
</feature>
<dbReference type="SUPFAM" id="SSF56672">
    <property type="entry name" value="DNA/RNA polymerases"/>
    <property type="match status" value="1"/>
</dbReference>
<dbReference type="Gene3D" id="3.30.70.270">
    <property type="match status" value="1"/>
</dbReference>
<reference evidence="4" key="1">
    <citation type="journal article" date="2019" name="Sci. Rep.">
        <title>Draft genome of Tanacetum cinerariifolium, the natural source of mosquito coil.</title>
        <authorList>
            <person name="Yamashiro T."/>
            <person name="Shiraishi A."/>
            <person name="Satake H."/>
            <person name="Nakayama K."/>
        </authorList>
    </citation>
    <scope>NUCLEOTIDE SEQUENCE</scope>
</reference>
<dbReference type="CDD" id="cd01647">
    <property type="entry name" value="RT_LTR"/>
    <property type="match status" value="1"/>
</dbReference>
<name>A0A699IC52_TANCI</name>
<dbReference type="Pfam" id="PF24626">
    <property type="entry name" value="SH3_Tf2-1"/>
    <property type="match status" value="1"/>
</dbReference>
<dbReference type="InterPro" id="IPR043128">
    <property type="entry name" value="Rev_trsase/Diguanyl_cyclase"/>
</dbReference>
<dbReference type="AlphaFoldDB" id="A0A699IC52"/>
<dbReference type="InterPro" id="IPR053134">
    <property type="entry name" value="RNA-dir_DNA_polymerase"/>
</dbReference>
<accession>A0A699IC52</accession>
<feature type="non-terminal residue" evidence="4">
    <location>
        <position position="1"/>
    </location>
</feature>
<evidence type="ECO:0000259" key="2">
    <source>
        <dbReference type="Pfam" id="PF17921"/>
    </source>
</evidence>
<dbReference type="Pfam" id="PF17921">
    <property type="entry name" value="Integrase_H2C2"/>
    <property type="match status" value="1"/>
</dbReference>
<dbReference type="Gene3D" id="1.10.340.70">
    <property type="match status" value="1"/>
</dbReference>
<evidence type="ECO:0000259" key="1">
    <source>
        <dbReference type="Pfam" id="PF00078"/>
    </source>
</evidence>
<keyword evidence="4" id="KW-0808">Transferase</keyword>
<proteinExistence type="predicted"/>
<keyword evidence="4" id="KW-0548">Nucleotidyltransferase</keyword>
<dbReference type="Pfam" id="PF00078">
    <property type="entry name" value="RVT_1"/>
    <property type="match status" value="1"/>
</dbReference>
<sequence length="601" mass="70519">DRSGKEKKSRLSIISCTKTQKYIKKGCQIFLAQVTKKKTKDKSEEKRLKDVPIVWDFLKVFPKDLPGLPLTRQVKFQIDLVPGNATVARFPYRLTPSELQELSTHLQELSDKGFIRSSSLPWGVPVLFFKKKDKSFQMCIDYRKLNKLTVKNQYPLPRIEDLFDQLQGSRVYSNIDLRSGYHQLRVREEDIPKTAFRTRYGHYEFQVILFRLTNASVVFMDLMNRVCKPYLDTFVIVFFDEILINSKNKKEHEEHLRLILRLLKEELYVKFSKCKFWLSKVQFHDQVIDSEGIYVDPTKFESIKDWVSPKTPTDIYQFLEAALQLLKQKLCSAPILALPEAEARKENYEIEDLCGMIKKLKPHGERTLYLRNRSWRPCYGDLRALFMHESHKSTYLIHPGSDKMYQDLKKLYRWPNMKAEIVTYVSKCLTCTKVNAECQKPFGLLVQPVILVWKWEHITMDFVTKLPKTLTRQDIIWVKVGDAQLTGLETIHETTGKIIQIKKRIQAARDKHKSYANRRKKLNPRYIGPFKVLAKVGTVSYRLELPDQLSRIHSTFNISNMKKCLSDEPLVIPLDEILIDDKLNFIEEPVEIMDQEVKCLK</sequence>
<dbReference type="InterPro" id="IPR000477">
    <property type="entry name" value="RT_dom"/>
</dbReference>
<dbReference type="GO" id="GO:0003964">
    <property type="term" value="F:RNA-directed DNA polymerase activity"/>
    <property type="evidence" value="ECO:0007669"/>
    <property type="project" value="UniProtKB-KW"/>
</dbReference>
<organism evidence="4">
    <name type="scientific">Tanacetum cinerariifolium</name>
    <name type="common">Dalmatian daisy</name>
    <name type="synonym">Chrysanthemum cinerariifolium</name>
    <dbReference type="NCBI Taxonomy" id="118510"/>
    <lineage>
        <taxon>Eukaryota</taxon>
        <taxon>Viridiplantae</taxon>
        <taxon>Streptophyta</taxon>
        <taxon>Embryophyta</taxon>
        <taxon>Tracheophyta</taxon>
        <taxon>Spermatophyta</taxon>
        <taxon>Magnoliopsida</taxon>
        <taxon>eudicotyledons</taxon>
        <taxon>Gunneridae</taxon>
        <taxon>Pentapetalae</taxon>
        <taxon>asterids</taxon>
        <taxon>campanulids</taxon>
        <taxon>Asterales</taxon>
        <taxon>Asteraceae</taxon>
        <taxon>Asteroideae</taxon>
        <taxon>Anthemideae</taxon>
        <taxon>Anthemidinae</taxon>
        <taxon>Tanacetum</taxon>
    </lineage>
</organism>
<dbReference type="Gene3D" id="3.10.10.10">
    <property type="entry name" value="HIV Type 1 Reverse Transcriptase, subunit A, domain 1"/>
    <property type="match status" value="1"/>
</dbReference>
<dbReference type="EMBL" id="BKCJ010272100">
    <property type="protein sequence ID" value="GEZ38127.1"/>
    <property type="molecule type" value="Genomic_DNA"/>
</dbReference>
<dbReference type="InterPro" id="IPR041588">
    <property type="entry name" value="Integrase_H2C2"/>
</dbReference>
<dbReference type="PANTHER" id="PTHR24559">
    <property type="entry name" value="TRANSPOSON TY3-I GAG-POL POLYPROTEIN"/>
    <property type="match status" value="1"/>
</dbReference>